<dbReference type="InterPro" id="IPR034122">
    <property type="entry name" value="Retropepsin-like_bacterial"/>
</dbReference>
<evidence type="ECO:0000313" key="3">
    <source>
        <dbReference type="Proteomes" id="UP000234667"/>
    </source>
</evidence>
<gene>
    <name evidence="2" type="ORF">CWN49_02680</name>
</gene>
<evidence type="ECO:0000256" key="1">
    <source>
        <dbReference type="SAM" id="SignalP"/>
    </source>
</evidence>
<feature type="chain" id="PRO_5014448337" description="Peptidase A2 domain-containing protein" evidence="1">
    <location>
        <begin position="22"/>
        <end position="476"/>
    </location>
</feature>
<evidence type="ECO:0008006" key="4">
    <source>
        <dbReference type="Google" id="ProtNLM"/>
    </source>
</evidence>
<dbReference type="SUPFAM" id="SSF48452">
    <property type="entry name" value="TPR-like"/>
    <property type="match status" value="1"/>
</dbReference>
<dbReference type="AlphaFoldDB" id="A0A2J5Q9V4"/>
<dbReference type="Pfam" id="PF13650">
    <property type="entry name" value="Asp_protease_2"/>
    <property type="match status" value="1"/>
</dbReference>
<dbReference type="Gene3D" id="2.40.70.10">
    <property type="entry name" value="Acid Proteases"/>
    <property type="match status" value="2"/>
</dbReference>
<dbReference type="CDD" id="cd05483">
    <property type="entry name" value="retropepsin_like_bacteria"/>
    <property type="match status" value="1"/>
</dbReference>
<feature type="signal peptide" evidence="1">
    <location>
        <begin position="1"/>
        <end position="21"/>
    </location>
</feature>
<comment type="caution">
    <text evidence="2">The sequence shown here is derived from an EMBL/GenBank/DDBJ whole genome shotgun (WGS) entry which is preliminary data.</text>
</comment>
<keyword evidence="1" id="KW-0732">Signal</keyword>
<dbReference type="Proteomes" id="UP000234667">
    <property type="component" value="Unassembled WGS sequence"/>
</dbReference>
<dbReference type="InterPro" id="IPR021109">
    <property type="entry name" value="Peptidase_aspartic_dom_sf"/>
</dbReference>
<evidence type="ECO:0000313" key="2">
    <source>
        <dbReference type="EMBL" id="PLO74775.1"/>
    </source>
</evidence>
<dbReference type="EMBL" id="PIDR01000036">
    <property type="protein sequence ID" value="PLO74775.1"/>
    <property type="molecule type" value="Genomic_DNA"/>
</dbReference>
<name>A0A2J5Q9V4_9ENTR</name>
<sequence length="476" mass="53127">MFKRILVFSFFFSFIPFITVAADKGDSTELTASTAMKSPDERLDRGDYLNIIASKERRLSREPSNNALRWDVAQDEMMAGNLDKVEKHLKPLLSDPQYANDALYTQGMIRYLQGDYAQAEALFQKGTRDLKSRIRLLYIYYQTGQYSKARELFDDEQLKSLSKNDMALLTLMNSFGSAQPYKPDWKSDKAVLPFISMNNLPVVSVSVNGQPVNVFIDTGADLFVIKSEMAKTLGLKSQASLTGTYAGGKTAETHYSRLQTLGLGDVTLHDVPVDIADFPESWAFTDEKTGKRIDIDGILSTGVFHQFLTTMDYPERQLVLMPRTKVSQRGGTERDGTHIPFILDGTHFMIVKGAVNGKEGMTFFLDSGLDDPEASILLQKEALNYAGVKLQDGEHYAPDDNKGGLGGGGFAVTRLPIDSVSVGALHQKELTGLFGVLPEDLYFTESGIILDGFLSHHFLRHYKWTIDFDSMMMTFQ</sequence>
<dbReference type="InterPro" id="IPR011990">
    <property type="entry name" value="TPR-like_helical_dom_sf"/>
</dbReference>
<dbReference type="Gene3D" id="1.25.40.10">
    <property type="entry name" value="Tetratricopeptide repeat domain"/>
    <property type="match status" value="1"/>
</dbReference>
<reference evidence="2 3" key="2">
    <citation type="submission" date="2018-01" db="EMBL/GenBank/DDBJ databases">
        <title>Genomic study of Klebsiella pneumoniae.</title>
        <authorList>
            <person name="Yang Y."/>
            <person name="Bicalho R."/>
        </authorList>
    </citation>
    <scope>NUCLEOTIDE SEQUENCE [LARGE SCALE GENOMIC DNA]</scope>
    <source>
        <strain evidence="2 3">A10</strain>
    </source>
</reference>
<proteinExistence type="predicted"/>
<protein>
    <recommendedName>
        <fullName evidence="4">Peptidase A2 domain-containing protein</fullName>
    </recommendedName>
</protein>
<reference evidence="2 3" key="1">
    <citation type="submission" date="2017-11" db="EMBL/GenBank/DDBJ databases">
        <authorList>
            <person name="Han C.G."/>
        </authorList>
    </citation>
    <scope>NUCLEOTIDE SEQUENCE [LARGE SCALE GENOMIC DNA]</scope>
    <source>
        <strain evidence="2 3">A10</strain>
    </source>
</reference>
<dbReference type="SUPFAM" id="SSF50630">
    <property type="entry name" value="Acid proteases"/>
    <property type="match status" value="1"/>
</dbReference>
<organism evidence="2 3">
    <name type="scientific">Klebsiella michiganensis</name>
    <dbReference type="NCBI Taxonomy" id="1134687"/>
    <lineage>
        <taxon>Bacteria</taxon>
        <taxon>Pseudomonadati</taxon>
        <taxon>Pseudomonadota</taxon>
        <taxon>Gammaproteobacteria</taxon>
        <taxon>Enterobacterales</taxon>
        <taxon>Enterobacteriaceae</taxon>
        <taxon>Klebsiella/Raoultella group</taxon>
        <taxon>Klebsiella</taxon>
    </lineage>
</organism>
<accession>A0A2J5Q9V4</accession>
<dbReference type="RefSeq" id="WP_049593955.1">
    <property type="nucleotide sequence ID" value="NZ_CAXLPK010000002.1"/>
</dbReference>